<proteinExistence type="predicted"/>
<evidence type="ECO:0000313" key="2">
    <source>
        <dbReference type="Proteomes" id="UP000033423"/>
    </source>
</evidence>
<dbReference type="Proteomes" id="UP000033423">
    <property type="component" value="Unassembled WGS sequence"/>
</dbReference>
<dbReference type="EMBL" id="LACI01000984">
    <property type="protein sequence ID" value="KJU85520.1"/>
    <property type="molecule type" value="Genomic_DNA"/>
</dbReference>
<accession>A0A0F3GU86</accession>
<dbReference type="AlphaFoldDB" id="A0A0F3GU86"/>
<organism evidence="1 2">
    <name type="scientific">Candidatus Magnetobacterium bavaricum</name>
    <dbReference type="NCBI Taxonomy" id="29290"/>
    <lineage>
        <taxon>Bacteria</taxon>
        <taxon>Pseudomonadati</taxon>
        <taxon>Nitrospirota</taxon>
        <taxon>Thermodesulfovibrionia</taxon>
        <taxon>Thermodesulfovibrionales</taxon>
        <taxon>Candidatus Magnetobacteriaceae</taxon>
        <taxon>Candidatus Magnetobacterium</taxon>
    </lineage>
</organism>
<keyword evidence="2" id="KW-1185">Reference proteome</keyword>
<protein>
    <submittedName>
        <fullName evidence="1">Uncharacterized protein</fullName>
    </submittedName>
</protein>
<name>A0A0F3GU86_9BACT</name>
<reference evidence="1 2" key="1">
    <citation type="submission" date="2015-02" db="EMBL/GenBank/DDBJ databases">
        <title>Single-cell genomics of uncultivated deep-branching MTB reveals a conserved set of magnetosome genes.</title>
        <authorList>
            <person name="Kolinko S."/>
            <person name="Richter M."/>
            <person name="Glockner F.O."/>
            <person name="Brachmann A."/>
            <person name="Schuler D."/>
        </authorList>
    </citation>
    <scope>NUCLEOTIDE SEQUENCE [LARGE SCALE GENOMIC DNA]</scope>
    <source>
        <strain evidence="1">TM-1</strain>
    </source>
</reference>
<evidence type="ECO:0000313" key="1">
    <source>
        <dbReference type="EMBL" id="KJU85520.1"/>
    </source>
</evidence>
<gene>
    <name evidence="1" type="ORF">MBAV_002287</name>
</gene>
<sequence length="60" mass="6778">MPLLMRSSISVLRYRSRRSMRVSTSVSGLLQFSIENAYSVRALMPISTPAFMTSLLRLTP</sequence>
<comment type="caution">
    <text evidence="1">The sequence shown here is derived from an EMBL/GenBank/DDBJ whole genome shotgun (WGS) entry which is preliminary data.</text>
</comment>